<dbReference type="Proteomes" id="UP000647133">
    <property type="component" value="Unassembled WGS sequence"/>
</dbReference>
<dbReference type="EMBL" id="JACYTQ010000001">
    <property type="protein sequence ID" value="MBD8487187.1"/>
    <property type="molecule type" value="Genomic_DNA"/>
</dbReference>
<name>A0ABR9AFZ2_9BACT</name>
<dbReference type="CDD" id="cd12967">
    <property type="entry name" value="CBM_SusE-F_like_u1"/>
    <property type="match status" value="1"/>
</dbReference>
<evidence type="ECO:0000313" key="3">
    <source>
        <dbReference type="Proteomes" id="UP000647133"/>
    </source>
</evidence>
<organism evidence="2 3">
    <name type="scientific">Echinicola arenosa</name>
    <dbReference type="NCBI Taxonomy" id="2774144"/>
    <lineage>
        <taxon>Bacteria</taxon>
        <taxon>Pseudomonadati</taxon>
        <taxon>Bacteroidota</taxon>
        <taxon>Cytophagia</taxon>
        <taxon>Cytophagales</taxon>
        <taxon>Cyclobacteriaceae</taxon>
        <taxon>Echinicola</taxon>
    </lineage>
</organism>
<evidence type="ECO:0000313" key="2">
    <source>
        <dbReference type="EMBL" id="MBD8487187.1"/>
    </source>
</evidence>
<evidence type="ECO:0000259" key="1">
    <source>
        <dbReference type="Pfam" id="PF14292"/>
    </source>
</evidence>
<dbReference type="Pfam" id="PF14292">
    <property type="entry name" value="SusE"/>
    <property type="match status" value="1"/>
</dbReference>
<dbReference type="InterPro" id="IPR025970">
    <property type="entry name" value="SusE"/>
</dbReference>
<dbReference type="CDD" id="cd12956">
    <property type="entry name" value="CBM_SusE-F_like"/>
    <property type="match status" value="1"/>
</dbReference>
<dbReference type="Gene3D" id="2.60.40.3620">
    <property type="match status" value="2"/>
</dbReference>
<reference evidence="2 3" key="1">
    <citation type="submission" date="2020-09" db="EMBL/GenBank/DDBJ databases">
        <title>Echinicola sp. CAU 1574 isolated from sand of Sido Beach.</title>
        <authorList>
            <person name="Kim W."/>
        </authorList>
    </citation>
    <scope>NUCLEOTIDE SEQUENCE [LARGE SCALE GENOMIC DNA]</scope>
    <source>
        <strain evidence="2 3">CAU 1574</strain>
    </source>
</reference>
<protein>
    <submittedName>
        <fullName evidence="2">SusE domain-containing protein</fullName>
    </submittedName>
</protein>
<keyword evidence="3" id="KW-1185">Reference proteome</keyword>
<gene>
    <name evidence="2" type="ORF">IFO69_00365</name>
</gene>
<dbReference type="RefSeq" id="WP_192006973.1">
    <property type="nucleotide sequence ID" value="NZ_JACYTQ010000001.1"/>
</dbReference>
<sequence>MKEYAQYMTLMLSMVIAWSCTEELDPVISSDPAAPVLMSPQSGTSVILTAEDELEELVFEYEQADYGFSAATTYMVQMDFVGNDFSEPSDVISSTSNKAMISYADFNQKLLAKGLVPMEEMMVEMRIKATINENVADEFSETITMSVTPYEVALEYPRIYIPGDYQGWNPANENTIIYSVKSDNVYEGFIHVLGGSGEFKVNEMPNWDVNYGDDGADGTLDAGGANLKATGIGTFKLTVDLNAKTYTLGAPLYWGIIGDATAGGWDSSTPLEFNADENILMLTTDLTVGAMKFRANDAWDNNYGDDEVDGVLEAGGSDIAISEAGNYTITMDFKVPGKVSYTLVKN</sequence>
<comment type="caution">
    <text evidence="2">The sequence shown here is derived from an EMBL/GenBank/DDBJ whole genome shotgun (WGS) entry which is preliminary data.</text>
</comment>
<proteinExistence type="predicted"/>
<feature type="domain" description="SusE outer membrane protein" evidence="1">
    <location>
        <begin position="23"/>
        <end position="128"/>
    </location>
</feature>
<accession>A0ABR9AFZ2</accession>